<evidence type="ECO:0000259" key="2">
    <source>
        <dbReference type="Pfam" id="PF00793"/>
    </source>
</evidence>
<dbReference type="InterPro" id="IPR006218">
    <property type="entry name" value="DAHP1/KDSA"/>
</dbReference>
<dbReference type="InterPro" id="IPR052899">
    <property type="entry name" value="Class-I_DAHP_synthase"/>
</dbReference>
<gene>
    <name evidence="3" type="ORF">DFP98_12128</name>
</gene>
<dbReference type="AlphaFoldDB" id="A0A3D9IU06"/>
<comment type="caution">
    <text evidence="3">The sequence shown here is derived from an EMBL/GenBank/DDBJ whole genome shotgun (WGS) entry which is preliminary data.</text>
</comment>
<evidence type="ECO:0000256" key="1">
    <source>
        <dbReference type="ARBA" id="ARBA00022679"/>
    </source>
</evidence>
<dbReference type="RefSeq" id="WP_116063068.1">
    <property type="nucleotide sequence ID" value="NZ_QRDZ01000021.1"/>
</dbReference>
<evidence type="ECO:0000313" key="4">
    <source>
        <dbReference type="Proteomes" id="UP000256977"/>
    </source>
</evidence>
<proteinExistence type="predicted"/>
<dbReference type="InterPro" id="IPR013785">
    <property type="entry name" value="Aldolase_TIM"/>
</dbReference>
<keyword evidence="1" id="KW-0808">Transferase</keyword>
<dbReference type="GO" id="GO:0016740">
    <property type="term" value="F:transferase activity"/>
    <property type="evidence" value="ECO:0007669"/>
    <property type="project" value="UniProtKB-KW"/>
</dbReference>
<evidence type="ECO:0000313" key="3">
    <source>
        <dbReference type="EMBL" id="RED65137.1"/>
    </source>
</evidence>
<name>A0A3D9IU06_9BACL</name>
<dbReference type="Pfam" id="PF00793">
    <property type="entry name" value="DAHP_synth_1"/>
    <property type="match status" value="1"/>
</dbReference>
<protein>
    <submittedName>
        <fullName evidence="3">3-deoxy-D-arabinoheptulosonate-7-phosphate synthase</fullName>
    </submittedName>
</protein>
<dbReference type="OrthoDB" id="9780456at2"/>
<dbReference type="EMBL" id="QRDZ01000021">
    <property type="protein sequence ID" value="RED65137.1"/>
    <property type="molecule type" value="Genomic_DNA"/>
</dbReference>
<organism evidence="3 4">
    <name type="scientific">Cohnella phaseoli</name>
    <dbReference type="NCBI Taxonomy" id="456490"/>
    <lineage>
        <taxon>Bacteria</taxon>
        <taxon>Bacillati</taxon>
        <taxon>Bacillota</taxon>
        <taxon>Bacilli</taxon>
        <taxon>Bacillales</taxon>
        <taxon>Paenibacillaceae</taxon>
        <taxon>Cohnella</taxon>
    </lineage>
</organism>
<sequence>MSKLAELGDYGGPSSRSVAPADTIIRVRDTVIGGQSISVIGGPSDSIPREQFEETARLLRMSGANILRGEFVLGVEEGMDVEGLKMLRDVAHSNGLLALTPVPSSQHAEVCAEHADILAVGVRNMQNRDLLHHLAKTGKCILLRRGLSATYRDLLGAADFILSRGNPNVILLERGIRTFESYTRNTLDIAAIPALQRLSHLPVFADPSHAPGRRELVNPLSKAVIAAGASGIFIELDLDGERGDAKGVALSPGQWSALGRDLTQLAPVVGKSYGAANE</sequence>
<dbReference type="PANTHER" id="PTHR43018">
    <property type="entry name" value="PHOSPHO-2-DEHYDRO-3-DEOXYHEPTONATE ALDOLASE"/>
    <property type="match status" value="1"/>
</dbReference>
<accession>A0A3D9IU06</accession>
<reference evidence="3 4" key="1">
    <citation type="submission" date="2018-07" db="EMBL/GenBank/DDBJ databases">
        <title>Genomic Encyclopedia of Type Strains, Phase III (KMG-III): the genomes of soil and plant-associated and newly described type strains.</title>
        <authorList>
            <person name="Whitman W."/>
        </authorList>
    </citation>
    <scope>NUCLEOTIDE SEQUENCE [LARGE SCALE GENOMIC DNA]</scope>
    <source>
        <strain evidence="3 4">CECT 7287</strain>
    </source>
</reference>
<keyword evidence="4" id="KW-1185">Reference proteome</keyword>
<dbReference type="SUPFAM" id="SSF51569">
    <property type="entry name" value="Aldolase"/>
    <property type="match status" value="1"/>
</dbReference>
<feature type="domain" description="DAHP synthetase I/KDSA" evidence="2">
    <location>
        <begin position="31"/>
        <end position="246"/>
    </location>
</feature>
<dbReference type="PANTHER" id="PTHR43018:SF2">
    <property type="entry name" value="PHOSPHO-2-DEHYDRO-3-DEOXYHEPTONATE ALDOLASE"/>
    <property type="match status" value="1"/>
</dbReference>
<dbReference type="Gene3D" id="3.20.20.70">
    <property type="entry name" value="Aldolase class I"/>
    <property type="match status" value="1"/>
</dbReference>
<dbReference type="Proteomes" id="UP000256977">
    <property type="component" value="Unassembled WGS sequence"/>
</dbReference>